<gene>
    <name evidence="2" type="ORF">OH76DRAFT_1334528</name>
</gene>
<reference evidence="2 3" key="1">
    <citation type="journal article" date="2018" name="Biotechnol. Biofuels">
        <title>Integrative visual omics of the white-rot fungus Polyporus brumalis exposes the biotechnological potential of its oxidative enzymes for delignifying raw plant biomass.</title>
        <authorList>
            <person name="Miyauchi S."/>
            <person name="Rancon A."/>
            <person name="Drula E."/>
            <person name="Hage H."/>
            <person name="Chaduli D."/>
            <person name="Favel A."/>
            <person name="Grisel S."/>
            <person name="Henrissat B."/>
            <person name="Herpoel-Gimbert I."/>
            <person name="Ruiz-Duenas F.J."/>
            <person name="Chevret D."/>
            <person name="Hainaut M."/>
            <person name="Lin J."/>
            <person name="Wang M."/>
            <person name="Pangilinan J."/>
            <person name="Lipzen A."/>
            <person name="Lesage-Meessen L."/>
            <person name="Navarro D."/>
            <person name="Riley R."/>
            <person name="Grigoriev I.V."/>
            <person name="Zhou S."/>
            <person name="Raouche S."/>
            <person name="Rosso M.N."/>
        </authorList>
    </citation>
    <scope>NUCLEOTIDE SEQUENCE [LARGE SCALE GENOMIC DNA]</scope>
    <source>
        <strain evidence="2 3">BRFM 1820</strain>
    </source>
</reference>
<evidence type="ECO:0000256" key="1">
    <source>
        <dbReference type="ARBA" id="ARBA00008861"/>
    </source>
</evidence>
<keyword evidence="3" id="KW-1185">Reference proteome</keyword>
<dbReference type="EMBL" id="KZ857379">
    <property type="protein sequence ID" value="RDX57429.1"/>
    <property type="molecule type" value="Genomic_DNA"/>
</dbReference>
<organism evidence="2 3">
    <name type="scientific">Lentinus brumalis</name>
    <dbReference type="NCBI Taxonomy" id="2498619"/>
    <lineage>
        <taxon>Eukaryota</taxon>
        <taxon>Fungi</taxon>
        <taxon>Dikarya</taxon>
        <taxon>Basidiomycota</taxon>
        <taxon>Agaricomycotina</taxon>
        <taxon>Agaricomycetes</taxon>
        <taxon>Polyporales</taxon>
        <taxon>Polyporaceae</taxon>
        <taxon>Lentinus</taxon>
    </lineage>
</organism>
<protein>
    <submittedName>
        <fullName evidence="2">Uncharacterized protein</fullName>
    </submittedName>
</protein>
<dbReference type="InterPro" id="IPR045038">
    <property type="entry name" value="AIG2-like"/>
</dbReference>
<dbReference type="Proteomes" id="UP000256964">
    <property type="component" value="Unassembled WGS sequence"/>
</dbReference>
<proteinExistence type="inferred from homology"/>
<comment type="similarity">
    <text evidence="1">Belongs to the gamma-glutamylcyclotransferase family.</text>
</comment>
<dbReference type="PANTHER" id="PTHR31544:SF2">
    <property type="entry name" value="AIG2-LIKE PROTEIN D"/>
    <property type="match status" value="1"/>
</dbReference>
<dbReference type="AlphaFoldDB" id="A0A371DY08"/>
<dbReference type="SUPFAM" id="SSF110857">
    <property type="entry name" value="Gamma-glutamyl cyclotransferase-like"/>
    <property type="match status" value="1"/>
</dbReference>
<name>A0A371DY08_9APHY</name>
<dbReference type="PANTHER" id="PTHR31544">
    <property type="entry name" value="AIG2-LIKE PROTEIN D"/>
    <property type="match status" value="1"/>
</dbReference>
<accession>A0A371DY08</accession>
<dbReference type="OrthoDB" id="1044435at2759"/>
<evidence type="ECO:0000313" key="3">
    <source>
        <dbReference type="Proteomes" id="UP000256964"/>
    </source>
</evidence>
<dbReference type="InterPro" id="IPR036568">
    <property type="entry name" value="GGCT-like_sf"/>
</dbReference>
<sequence>GTLLHPSILRRVIGHEGDHLRICPALLLVKPDIGDTEQRADYPAVLPDSRSRELFASAGHAELPRDQRTVRGTFVQDLNDHDTHLLDLFEGNEYTREIVEVYPLGPLTSLSSTPLSSIPSSSTAATNSYVVPLDGRTLSASSRRSLPVETYIYAGPLTDLSPELWCYEDFVREFAWK</sequence>
<dbReference type="Gene3D" id="3.10.490.10">
    <property type="entry name" value="Gamma-glutamyl cyclotransferase-like"/>
    <property type="match status" value="1"/>
</dbReference>
<feature type="non-terminal residue" evidence="2">
    <location>
        <position position="1"/>
    </location>
</feature>
<evidence type="ECO:0000313" key="2">
    <source>
        <dbReference type="EMBL" id="RDX57429.1"/>
    </source>
</evidence>